<feature type="region of interest" description="Disordered" evidence="7">
    <location>
        <begin position="79"/>
        <end position="104"/>
    </location>
</feature>
<gene>
    <name evidence="9" type="ORF">C1707_12705</name>
    <name evidence="10" type="ORF">CFHF_22645</name>
</gene>
<dbReference type="PIRSF" id="PIRSF002889">
    <property type="entry name" value="Rod_FlgB"/>
    <property type="match status" value="1"/>
</dbReference>
<evidence type="ECO:0000256" key="2">
    <source>
        <dbReference type="ARBA" id="ARBA00009677"/>
    </source>
</evidence>
<feature type="domain" description="Flagellar basal body rod protein N-terminal" evidence="8">
    <location>
        <begin position="22"/>
        <end position="39"/>
    </location>
</feature>
<evidence type="ECO:0000313" key="10">
    <source>
        <dbReference type="EMBL" id="PLR07434.1"/>
    </source>
</evidence>
<dbReference type="Proteomes" id="UP000234483">
    <property type="component" value="Unassembled WGS sequence"/>
</dbReference>
<dbReference type="OrthoDB" id="9788334at2"/>
<comment type="subunit">
    <text evidence="6">The basal body constitutes a major portion of the flagellar organelle and consists of a number of rings mounted on a central rod.</text>
</comment>
<dbReference type="KEGG" id="cfh:C1707_12705"/>
<reference evidence="10 11" key="1">
    <citation type="submission" date="2017-12" db="EMBL/GenBank/DDBJ databases">
        <title>The genome sequence of Caulobacter flavus CGMCC1 15093.</title>
        <authorList>
            <person name="Gao J."/>
            <person name="Mao X."/>
            <person name="Sun J."/>
        </authorList>
    </citation>
    <scope>NUCLEOTIDE SEQUENCE [LARGE SCALE GENOMIC DNA]</scope>
    <source>
        <strain evidence="10 11">CGMCC1 15093</strain>
    </source>
</reference>
<dbReference type="GO" id="GO:0071973">
    <property type="term" value="P:bacterial-type flagellum-dependent cell motility"/>
    <property type="evidence" value="ECO:0007669"/>
    <property type="project" value="InterPro"/>
</dbReference>
<protein>
    <recommendedName>
        <fullName evidence="3 6">Flagellar basal body rod protein FlgB</fullName>
    </recommendedName>
</protein>
<evidence type="ECO:0000313" key="12">
    <source>
        <dbReference type="Proteomes" id="UP000281192"/>
    </source>
</evidence>
<dbReference type="NCBIfam" id="NF004654">
    <property type="entry name" value="PRK06004.1"/>
    <property type="match status" value="1"/>
</dbReference>
<keyword evidence="10" id="KW-0969">Cilium</keyword>
<evidence type="ECO:0000256" key="6">
    <source>
        <dbReference type="PIRNR" id="PIRNR002889"/>
    </source>
</evidence>
<dbReference type="Proteomes" id="UP000281192">
    <property type="component" value="Chromosome"/>
</dbReference>
<dbReference type="EMBL" id="CP026100">
    <property type="protein sequence ID" value="AYV47049.1"/>
    <property type="molecule type" value="Genomic_DNA"/>
</dbReference>
<evidence type="ECO:0000259" key="8">
    <source>
        <dbReference type="Pfam" id="PF00460"/>
    </source>
</evidence>
<keyword evidence="10" id="KW-0966">Cell projection</keyword>
<dbReference type="EMBL" id="PJRQ01000045">
    <property type="protein sequence ID" value="PLR07434.1"/>
    <property type="molecule type" value="Genomic_DNA"/>
</dbReference>
<evidence type="ECO:0000256" key="7">
    <source>
        <dbReference type="SAM" id="MobiDB-lite"/>
    </source>
</evidence>
<feature type="compositionally biased region" description="Polar residues" evidence="7">
    <location>
        <begin position="95"/>
        <end position="104"/>
    </location>
</feature>
<dbReference type="Pfam" id="PF00460">
    <property type="entry name" value="Flg_bb_rod"/>
    <property type="match status" value="1"/>
</dbReference>
<evidence type="ECO:0000256" key="5">
    <source>
        <dbReference type="ARBA" id="ARBA00024934"/>
    </source>
</evidence>
<dbReference type="InterPro" id="IPR006300">
    <property type="entry name" value="FlgB"/>
</dbReference>
<comment type="similarity">
    <text evidence="2 6">Belongs to the flagella basal body rod proteins family.</text>
</comment>
<dbReference type="AlphaFoldDB" id="A0A2N5CMV3"/>
<keyword evidence="12" id="KW-1185">Reference proteome</keyword>
<evidence type="ECO:0000256" key="4">
    <source>
        <dbReference type="ARBA" id="ARBA00023143"/>
    </source>
</evidence>
<dbReference type="RefSeq" id="WP_101715200.1">
    <property type="nucleotide sequence ID" value="NZ_CP026100.1"/>
</dbReference>
<organism evidence="10 11">
    <name type="scientific">Caulobacter flavus</name>
    <dbReference type="NCBI Taxonomy" id="1679497"/>
    <lineage>
        <taxon>Bacteria</taxon>
        <taxon>Pseudomonadati</taxon>
        <taxon>Pseudomonadota</taxon>
        <taxon>Alphaproteobacteria</taxon>
        <taxon>Caulobacterales</taxon>
        <taxon>Caulobacteraceae</taxon>
        <taxon>Caulobacter</taxon>
    </lineage>
</organism>
<evidence type="ECO:0000256" key="3">
    <source>
        <dbReference type="ARBA" id="ARBA00014376"/>
    </source>
</evidence>
<comment type="function">
    <text evidence="5 6">Structural component of flagellum, the bacterial motility apparatus. Part of the rod structure of flagellar basal body.</text>
</comment>
<name>A0A2N5CMV3_9CAUL</name>
<sequence>MGPDDIPLFSMLKNRLGYLTERQKVVAQNVANGDTPGYQPRDLKPFTFQASLDAQATGGSGSGLAAPGRPLQMLTSSAGHIAPSKPASLWRSPQGPDSETTLDGNSVTLEDQMLKMTDARMNYDAAVSFYQRSMSMLRTAARRPNG</sequence>
<evidence type="ECO:0000256" key="1">
    <source>
        <dbReference type="ARBA" id="ARBA00004117"/>
    </source>
</evidence>
<accession>A0A2N5CMV3</accession>
<dbReference type="InterPro" id="IPR001444">
    <property type="entry name" value="Flag_bb_rod_N"/>
</dbReference>
<dbReference type="GO" id="GO:0030694">
    <property type="term" value="C:bacterial-type flagellum basal body, rod"/>
    <property type="evidence" value="ECO:0007669"/>
    <property type="project" value="InterPro"/>
</dbReference>
<evidence type="ECO:0000313" key="11">
    <source>
        <dbReference type="Proteomes" id="UP000234483"/>
    </source>
</evidence>
<reference evidence="9 12" key="2">
    <citation type="submission" date="2018-01" db="EMBL/GenBank/DDBJ databases">
        <title>Complete genome sequence of Caulobacter flavus RHGG3.</title>
        <authorList>
            <person name="Yang E."/>
        </authorList>
    </citation>
    <scope>NUCLEOTIDE SEQUENCE [LARGE SCALE GENOMIC DNA]</scope>
    <source>
        <strain evidence="9 12">RHGG3</strain>
    </source>
</reference>
<keyword evidence="4 6" id="KW-0975">Bacterial flagellum</keyword>
<keyword evidence="10" id="KW-0282">Flagellum</keyword>
<comment type="subcellular location">
    <subcellularLocation>
        <location evidence="1 6">Bacterial flagellum basal body</location>
    </subcellularLocation>
</comment>
<proteinExistence type="inferred from homology"/>
<evidence type="ECO:0000313" key="9">
    <source>
        <dbReference type="EMBL" id="AYV47049.1"/>
    </source>
</evidence>